<organism evidence="2 3">
    <name type="scientific">Lynx pardinus</name>
    <name type="common">Iberian lynx</name>
    <name type="synonym">Felis pardina</name>
    <dbReference type="NCBI Taxonomy" id="191816"/>
    <lineage>
        <taxon>Eukaryota</taxon>
        <taxon>Metazoa</taxon>
        <taxon>Chordata</taxon>
        <taxon>Craniata</taxon>
        <taxon>Vertebrata</taxon>
        <taxon>Euteleostomi</taxon>
        <taxon>Mammalia</taxon>
        <taxon>Eutheria</taxon>
        <taxon>Laurasiatheria</taxon>
        <taxon>Carnivora</taxon>
        <taxon>Feliformia</taxon>
        <taxon>Felidae</taxon>
        <taxon>Felinae</taxon>
        <taxon>Lynx</taxon>
    </lineage>
</organism>
<dbReference type="AlphaFoldDB" id="A0A485MWP5"/>
<feature type="region of interest" description="Disordered" evidence="1">
    <location>
        <begin position="25"/>
        <end position="55"/>
    </location>
</feature>
<evidence type="ECO:0000256" key="1">
    <source>
        <dbReference type="SAM" id="MobiDB-lite"/>
    </source>
</evidence>
<gene>
    <name evidence="2" type="ORF">LYPA_23C014976</name>
</gene>
<proteinExistence type="predicted"/>
<name>A0A485MWP5_LYNPA</name>
<feature type="compositionally biased region" description="Polar residues" evidence="1">
    <location>
        <begin position="40"/>
        <end position="55"/>
    </location>
</feature>
<keyword evidence="3" id="KW-1185">Reference proteome</keyword>
<sequence>MAEAEEGTLWPTGASAASIKFSFSRTTEQRPLADTDDSEWPSQAATDPVSGSSTNTEALVDMVLSQAVKELTENSKKSLEEREKSGVDPMLANPMIQQECIPNQEVADSKPWAETVLEEAD</sequence>
<protein>
    <submittedName>
        <fullName evidence="2">G patch domain and kow</fullName>
    </submittedName>
</protein>
<dbReference type="Proteomes" id="UP000386466">
    <property type="component" value="Unassembled WGS sequence"/>
</dbReference>
<evidence type="ECO:0000313" key="2">
    <source>
        <dbReference type="EMBL" id="VFV24226.1"/>
    </source>
</evidence>
<reference evidence="2 3" key="1">
    <citation type="submission" date="2019-01" db="EMBL/GenBank/DDBJ databases">
        <authorList>
            <person name="Alioto T."/>
            <person name="Alioto T."/>
        </authorList>
    </citation>
    <scope>NUCLEOTIDE SEQUENCE [LARGE SCALE GENOMIC DNA]</scope>
</reference>
<accession>A0A485MWP5</accession>
<dbReference type="EMBL" id="CAAGRJ010006184">
    <property type="protein sequence ID" value="VFV24226.1"/>
    <property type="molecule type" value="Genomic_DNA"/>
</dbReference>
<evidence type="ECO:0000313" key="3">
    <source>
        <dbReference type="Proteomes" id="UP000386466"/>
    </source>
</evidence>